<accession>A0AAN8H4M2</accession>
<feature type="region of interest" description="Disordered" evidence="1">
    <location>
        <begin position="19"/>
        <end position="67"/>
    </location>
</feature>
<gene>
    <name evidence="2" type="ORF">CesoFtcFv8_007195</name>
</gene>
<reference evidence="2 3" key="1">
    <citation type="journal article" date="2023" name="Mol. Biol. Evol.">
        <title>Genomics of Secondarily Temperate Adaptation in the Only Non-Antarctic Icefish.</title>
        <authorList>
            <person name="Rivera-Colon A.G."/>
            <person name="Rayamajhi N."/>
            <person name="Minhas B.F."/>
            <person name="Madrigal G."/>
            <person name="Bilyk K.T."/>
            <person name="Yoon V."/>
            <person name="Hune M."/>
            <person name="Gregory S."/>
            <person name="Cheng C.H.C."/>
            <person name="Catchen J.M."/>
        </authorList>
    </citation>
    <scope>NUCLEOTIDE SEQUENCE [LARGE SCALE GENOMIC DNA]</scope>
    <source>
        <strain evidence="2">JC2023a</strain>
    </source>
</reference>
<feature type="compositionally biased region" description="Acidic residues" evidence="1">
    <location>
        <begin position="52"/>
        <end position="67"/>
    </location>
</feature>
<dbReference type="AlphaFoldDB" id="A0AAN8H4M2"/>
<keyword evidence="3" id="KW-1185">Reference proteome</keyword>
<evidence type="ECO:0000256" key="1">
    <source>
        <dbReference type="SAM" id="MobiDB-lite"/>
    </source>
</evidence>
<dbReference type="Proteomes" id="UP001335648">
    <property type="component" value="Unassembled WGS sequence"/>
</dbReference>
<dbReference type="EMBL" id="JAULUE010002051">
    <property type="protein sequence ID" value="KAK5901882.1"/>
    <property type="molecule type" value="Genomic_DNA"/>
</dbReference>
<name>A0AAN8H4M2_9TELE</name>
<feature type="compositionally biased region" description="Polar residues" evidence="1">
    <location>
        <begin position="24"/>
        <end position="42"/>
    </location>
</feature>
<evidence type="ECO:0000313" key="3">
    <source>
        <dbReference type="Proteomes" id="UP001335648"/>
    </source>
</evidence>
<protein>
    <submittedName>
        <fullName evidence="2">Uncharacterized protein</fullName>
    </submittedName>
</protein>
<comment type="caution">
    <text evidence="2">The sequence shown here is derived from an EMBL/GenBank/DDBJ whole genome shotgun (WGS) entry which is preliminary data.</text>
</comment>
<sequence>MRKEAGRVKAGVQVCGQSLLLPGSDSQTNTEGQTECCVSTPSPDHMSYEISEAPEEEEEEDEWEVEE</sequence>
<proteinExistence type="predicted"/>
<evidence type="ECO:0000313" key="2">
    <source>
        <dbReference type="EMBL" id="KAK5901882.1"/>
    </source>
</evidence>
<organism evidence="2 3">
    <name type="scientific">Champsocephalus esox</name>
    <name type="common">pike icefish</name>
    <dbReference type="NCBI Taxonomy" id="159716"/>
    <lineage>
        <taxon>Eukaryota</taxon>
        <taxon>Metazoa</taxon>
        <taxon>Chordata</taxon>
        <taxon>Craniata</taxon>
        <taxon>Vertebrata</taxon>
        <taxon>Euteleostomi</taxon>
        <taxon>Actinopterygii</taxon>
        <taxon>Neopterygii</taxon>
        <taxon>Teleostei</taxon>
        <taxon>Neoteleostei</taxon>
        <taxon>Acanthomorphata</taxon>
        <taxon>Eupercaria</taxon>
        <taxon>Perciformes</taxon>
        <taxon>Notothenioidei</taxon>
        <taxon>Channichthyidae</taxon>
        <taxon>Champsocephalus</taxon>
    </lineage>
</organism>